<organism evidence="1">
    <name type="scientific">Campylobacter concisus</name>
    <dbReference type="NCBI Taxonomy" id="199"/>
    <lineage>
        <taxon>Bacteria</taxon>
        <taxon>Pseudomonadati</taxon>
        <taxon>Campylobacterota</taxon>
        <taxon>Epsilonproteobacteria</taxon>
        <taxon>Campylobacterales</taxon>
        <taxon>Campylobacteraceae</taxon>
        <taxon>Campylobacter</taxon>
    </lineage>
</organism>
<dbReference type="Proteomes" id="UP000192671">
    <property type="component" value="Plasmid unnamed 1"/>
</dbReference>
<evidence type="ECO:0000313" key="1">
    <source>
        <dbReference type="EMBL" id="ORI09085.1"/>
    </source>
</evidence>
<protein>
    <submittedName>
        <fullName evidence="1">Uncharacterized protein</fullName>
    </submittedName>
</protein>
<dbReference type="EMBL" id="LVWL01000013">
    <property type="protein sequence ID" value="ORI09085.1"/>
    <property type="molecule type" value="Genomic_DNA"/>
</dbReference>
<geneLocation type="plasmid" evidence="1">
    <name>unnamed 1</name>
</geneLocation>
<comment type="caution">
    <text evidence="1">The sequence shown here is derived from an EMBL/GenBank/DDBJ whole genome shotgun (WGS) entry which is preliminary data.</text>
</comment>
<keyword evidence="1" id="KW-0614">Plasmid</keyword>
<proteinExistence type="predicted"/>
<accession>A0A1X0U476</accession>
<gene>
    <name evidence="1" type="ORF">A3835_09765</name>
</gene>
<name>A0A1X0U476_9BACT</name>
<sequence>MKETVKLILEQIKMLEHTYDFAVGETGLRMNNDKEEILKALRAFTKKVEQEQSLEEFEREMEKEC</sequence>
<reference evidence="1" key="1">
    <citation type="journal article" date="2017" name="Gene Rep">
        <title>The ribosomal RNA operon (rrn) of Campylobacter concisus supports molecular typing to genomospecies level.</title>
        <authorList>
            <person name="Huq M."/>
            <person name="Van T.T.H."/>
            <person name="Gurtler V."/>
            <person name="Elshagmani E."/>
            <person name="Allemailem K.S."/>
            <person name="Smooker P.M."/>
            <person name="Istivan T.S."/>
        </authorList>
    </citation>
    <scope>NUCLEOTIDE SEQUENCE [LARGE SCALE GENOMIC DNA]</scope>
    <source>
        <strain evidence="1">RCH 26</strain>
        <plasmid evidence="1">unnamed 1</plasmid>
    </source>
</reference>
<dbReference type="AlphaFoldDB" id="A0A1X0U476"/>